<dbReference type="PANTHER" id="PTHR11958">
    <property type="entry name" value="SODIUM/DICARBOXYLATE SYMPORTER-RELATED"/>
    <property type="match status" value="1"/>
</dbReference>
<keyword evidence="3 4" id="KW-0472">Membrane</keyword>
<keyword evidence="5" id="KW-1185">Reference proteome</keyword>
<dbReference type="PRINTS" id="PR00173">
    <property type="entry name" value="EDTRNSPORT"/>
</dbReference>
<dbReference type="GO" id="GO:0140009">
    <property type="term" value="P:L-aspartate import across plasma membrane"/>
    <property type="evidence" value="ECO:0007669"/>
    <property type="project" value="TreeGrafter"/>
</dbReference>
<dbReference type="PROSITE" id="PS00713">
    <property type="entry name" value="NA_DICARBOXYL_SYMP_1"/>
    <property type="match status" value="1"/>
</dbReference>
<dbReference type="AlphaFoldDB" id="A0A6I9NW47"/>
<feature type="transmembrane region" description="Helical" evidence="4">
    <location>
        <begin position="51"/>
        <end position="69"/>
    </location>
</feature>
<dbReference type="KEGG" id="ncc:104956385"/>
<dbReference type="GO" id="GO:0098712">
    <property type="term" value="P:L-glutamate import across plasma membrane"/>
    <property type="evidence" value="ECO:0007669"/>
    <property type="project" value="TreeGrafter"/>
</dbReference>
<evidence type="ECO:0000313" key="6">
    <source>
        <dbReference type="RefSeq" id="XP_010782169.1"/>
    </source>
</evidence>
<feature type="transmembrane region" description="Helical" evidence="4">
    <location>
        <begin position="89"/>
        <end position="108"/>
    </location>
</feature>
<dbReference type="OrthoDB" id="5877963at2759"/>
<sequence>MTQSNGENPQRTRSGLQQIRAGVQSRSLLAKKRVESITKDDLRGCFMRNSFVILTVAGVIIGTIMGFGLRPYKMSYREMKFFSFPGELLMRMLQMLVLPLLVSSLITGKNIRSYNLN</sequence>
<dbReference type="InterPro" id="IPR036458">
    <property type="entry name" value="Na:dicarbo_symporter_sf"/>
</dbReference>
<evidence type="ECO:0000256" key="3">
    <source>
        <dbReference type="ARBA" id="ARBA00023136"/>
    </source>
</evidence>
<evidence type="ECO:0000256" key="2">
    <source>
        <dbReference type="ARBA" id="ARBA00022989"/>
    </source>
</evidence>
<protein>
    <submittedName>
        <fullName evidence="6">Excitatory amino acid transporter 1-like</fullName>
    </submittedName>
</protein>
<organism evidence="5 6">
    <name type="scientific">Notothenia coriiceps</name>
    <name type="common">black rockcod</name>
    <dbReference type="NCBI Taxonomy" id="8208"/>
    <lineage>
        <taxon>Eukaryota</taxon>
        <taxon>Metazoa</taxon>
        <taxon>Chordata</taxon>
        <taxon>Craniata</taxon>
        <taxon>Vertebrata</taxon>
        <taxon>Euteleostomi</taxon>
        <taxon>Actinopterygii</taxon>
        <taxon>Neopterygii</taxon>
        <taxon>Teleostei</taxon>
        <taxon>Neoteleostei</taxon>
        <taxon>Acanthomorphata</taxon>
        <taxon>Eupercaria</taxon>
        <taxon>Perciformes</taxon>
        <taxon>Notothenioidei</taxon>
        <taxon>Nototheniidae</taxon>
        <taxon>Notothenia</taxon>
    </lineage>
</organism>
<gene>
    <name evidence="6" type="primary">LOC104956385</name>
</gene>
<dbReference type="Gene3D" id="1.10.3860.10">
    <property type="entry name" value="Sodium:dicarboxylate symporter"/>
    <property type="match status" value="1"/>
</dbReference>
<dbReference type="InterPro" id="IPR018107">
    <property type="entry name" value="Na-dicarboxylate_symporter_CS"/>
</dbReference>
<dbReference type="GO" id="GO:0015175">
    <property type="term" value="F:neutral L-amino acid transmembrane transporter activity"/>
    <property type="evidence" value="ECO:0007669"/>
    <property type="project" value="TreeGrafter"/>
</dbReference>
<evidence type="ECO:0000256" key="1">
    <source>
        <dbReference type="ARBA" id="ARBA00022692"/>
    </source>
</evidence>
<proteinExistence type="predicted"/>
<dbReference type="Proteomes" id="UP000504611">
    <property type="component" value="Unplaced"/>
</dbReference>
<dbReference type="GO" id="GO:0005886">
    <property type="term" value="C:plasma membrane"/>
    <property type="evidence" value="ECO:0007669"/>
    <property type="project" value="TreeGrafter"/>
</dbReference>
<evidence type="ECO:0000256" key="4">
    <source>
        <dbReference type="SAM" id="Phobius"/>
    </source>
</evidence>
<dbReference type="RefSeq" id="XP_010782169.1">
    <property type="nucleotide sequence ID" value="XM_010783867.1"/>
</dbReference>
<dbReference type="GeneID" id="104956385"/>
<evidence type="ECO:0000313" key="5">
    <source>
        <dbReference type="Proteomes" id="UP000504611"/>
    </source>
</evidence>
<dbReference type="InterPro" id="IPR050746">
    <property type="entry name" value="DAACS"/>
</dbReference>
<dbReference type="SUPFAM" id="SSF118215">
    <property type="entry name" value="Proton glutamate symport protein"/>
    <property type="match status" value="1"/>
</dbReference>
<dbReference type="PANTHER" id="PTHR11958:SF101">
    <property type="entry name" value="AMINO ACID TRANSPORTER"/>
    <property type="match status" value="1"/>
</dbReference>
<accession>A0A6I9NW47</accession>
<keyword evidence="1 4" id="KW-0812">Transmembrane</keyword>
<reference evidence="6" key="1">
    <citation type="submission" date="2025-08" db="UniProtKB">
        <authorList>
            <consortium name="RefSeq"/>
        </authorList>
    </citation>
    <scope>IDENTIFICATION</scope>
    <source>
        <tissue evidence="6">Muscle</tissue>
    </source>
</reference>
<keyword evidence="2 4" id="KW-1133">Transmembrane helix</keyword>
<dbReference type="GO" id="GO:0015501">
    <property type="term" value="F:glutamate:sodium symporter activity"/>
    <property type="evidence" value="ECO:0007669"/>
    <property type="project" value="TreeGrafter"/>
</dbReference>
<name>A0A6I9NW47_9TELE</name>
<dbReference type="GO" id="GO:0070779">
    <property type="term" value="P:D-aspartate import across plasma membrane"/>
    <property type="evidence" value="ECO:0007669"/>
    <property type="project" value="TreeGrafter"/>
</dbReference>
<dbReference type="GO" id="GO:0005313">
    <property type="term" value="F:L-glutamate transmembrane transporter activity"/>
    <property type="evidence" value="ECO:0007669"/>
    <property type="project" value="TreeGrafter"/>
</dbReference>